<feature type="non-terminal residue" evidence="2">
    <location>
        <position position="1"/>
    </location>
</feature>
<organism evidence="2">
    <name type="scientific">Brachypodium distachyon</name>
    <name type="common">Purple false brome</name>
    <name type="synonym">Trachynia distachya</name>
    <dbReference type="NCBI Taxonomy" id="15368"/>
    <lineage>
        <taxon>Eukaryota</taxon>
        <taxon>Viridiplantae</taxon>
        <taxon>Streptophyta</taxon>
        <taxon>Embryophyta</taxon>
        <taxon>Tracheophyta</taxon>
        <taxon>Spermatophyta</taxon>
        <taxon>Magnoliopsida</taxon>
        <taxon>Liliopsida</taxon>
        <taxon>Poales</taxon>
        <taxon>Poaceae</taxon>
        <taxon>BOP clade</taxon>
        <taxon>Pooideae</taxon>
        <taxon>Stipodae</taxon>
        <taxon>Brachypodieae</taxon>
        <taxon>Brachypodium</taxon>
    </lineage>
</organism>
<sequence>TSRLTSLILEPNRQQSTPRRRRRASARANRARIPHPQKRQRARSRARRGRAPSRGGWKWTPAWRRPTARRGDRRASAAAAALIRDADVGMEARVCARILPALPPPLCVPSWLLRPPRPILHRGLAAAPSSHRPCLLNFWTGAPTQCGMPLRARYKLPTGFLPAWDLSLEGSLHGLSSASRAPSSTPSPATCSRTCPFAIVVNLREALCRYRPQLDQVRQGSHLLPLTFGSNRQFASQLRRHLDSQGIMLPNLFSWMYTSISLSSDTHLSTITDAVMLLPHMLLAPWFQIRATVAAWLTLQAYGACRQGSSAAGLQSASQFSQISGFKSGGCTKLDK</sequence>
<dbReference type="Gramene" id="PNT68148">
    <property type="protein sequence ID" value="PNT68148"/>
    <property type="gene ID" value="BRADI_3g36620v3"/>
</dbReference>
<feature type="compositionally biased region" description="Basic residues" evidence="1">
    <location>
        <begin position="18"/>
        <end position="51"/>
    </location>
</feature>
<dbReference type="EMBL" id="CM000882">
    <property type="protein sequence ID" value="PNT68148.1"/>
    <property type="molecule type" value="Genomic_DNA"/>
</dbReference>
<reference evidence="3" key="3">
    <citation type="submission" date="2018-08" db="UniProtKB">
        <authorList>
            <consortium name="EnsemblPlants"/>
        </authorList>
    </citation>
    <scope>IDENTIFICATION</scope>
    <source>
        <strain evidence="3">cv. Bd21</strain>
    </source>
</reference>
<evidence type="ECO:0000313" key="2">
    <source>
        <dbReference type="EMBL" id="PNT68148.1"/>
    </source>
</evidence>
<dbReference type="Proteomes" id="UP000008810">
    <property type="component" value="Chromosome 3"/>
</dbReference>
<accession>A0A2K2D1J8</accession>
<dbReference type="ExpressionAtlas" id="A0A2K2D1J8">
    <property type="expression patterns" value="baseline"/>
</dbReference>
<evidence type="ECO:0000313" key="3">
    <source>
        <dbReference type="EnsemblPlants" id="PNT68148"/>
    </source>
</evidence>
<name>A0A2K2D1J8_BRADI</name>
<reference evidence="2 3" key="1">
    <citation type="journal article" date="2010" name="Nature">
        <title>Genome sequencing and analysis of the model grass Brachypodium distachyon.</title>
        <authorList>
            <consortium name="International Brachypodium Initiative"/>
        </authorList>
    </citation>
    <scope>NUCLEOTIDE SEQUENCE [LARGE SCALE GENOMIC DNA]</scope>
    <source>
        <strain evidence="2 3">Bd21</strain>
    </source>
</reference>
<protein>
    <submittedName>
        <fullName evidence="2 3">Uncharacterized protein</fullName>
    </submittedName>
</protein>
<dbReference type="AlphaFoldDB" id="A0A2K2D1J8"/>
<proteinExistence type="predicted"/>
<reference evidence="2" key="2">
    <citation type="submission" date="2017-06" db="EMBL/GenBank/DDBJ databases">
        <title>WGS assembly of Brachypodium distachyon.</title>
        <authorList>
            <consortium name="The International Brachypodium Initiative"/>
            <person name="Lucas S."/>
            <person name="Harmon-Smith M."/>
            <person name="Lail K."/>
            <person name="Tice H."/>
            <person name="Grimwood J."/>
            <person name="Bruce D."/>
            <person name="Barry K."/>
            <person name="Shu S."/>
            <person name="Lindquist E."/>
            <person name="Wang M."/>
            <person name="Pitluck S."/>
            <person name="Vogel J.P."/>
            <person name="Garvin D.F."/>
            <person name="Mockler T.C."/>
            <person name="Schmutz J."/>
            <person name="Rokhsar D."/>
            <person name="Bevan M.W."/>
        </authorList>
    </citation>
    <scope>NUCLEOTIDE SEQUENCE</scope>
    <source>
        <strain evidence="2">Bd21</strain>
    </source>
</reference>
<feature type="region of interest" description="Disordered" evidence="1">
    <location>
        <begin position="1"/>
        <end position="71"/>
    </location>
</feature>
<dbReference type="EnsemblPlants" id="PNT68148">
    <property type="protein sequence ID" value="PNT68148"/>
    <property type="gene ID" value="BRADI_3g36620v3"/>
</dbReference>
<evidence type="ECO:0000256" key="1">
    <source>
        <dbReference type="SAM" id="MobiDB-lite"/>
    </source>
</evidence>
<evidence type="ECO:0000313" key="4">
    <source>
        <dbReference type="Proteomes" id="UP000008810"/>
    </source>
</evidence>
<dbReference type="OrthoDB" id="1885938at2759"/>
<gene>
    <name evidence="3" type="primary">LOC100827906</name>
    <name evidence="2" type="ORF">BRADI_3g36620v3</name>
</gene>
<keyword evidence="4" id="KW-1185">Reference proteome</keyword>